<evidence type="ECO:0000313" key="2">
    <source>
        <dbReference type="EMBL" id="TQL97262.1"/>
    </source>
</evidence>
<keyword evidence="3" id="KW-1185">Reference proteome</keyword>
<organism evidence="2 3">
    <name type="scientific">Actinoallomurus bryophytorum</name>
    <dbReference type="NCBI Taxonomy" id="1490222"/>
    <lineage>
        <taxon>Bacteria</taxon>
        <taxon>Bacillati</taxon>
        <taxon>Actinomycetota</taxon>
        <taxon>Actinomycetes</taxon>
        <taxon>Streptosporangiales</taxon>
        <taxon>Thermomonosporaceae</taxon>
        <taxon>Actinoallomurus</taxon>
    </lineage>
</organism>
<dbReference type="RefSeq" id="WP_141956018.1">
    <property type="nucleotide sequence ID" value="NZ_VFOZ01000001.1"/>
</dbReference>
<protein>
    <submittedName>
        <fullName evidence="2">Uncharacterized protein DUF2568</fullName>
    </submittedName>
</protein>
<proteinExistence type="predicted"/>
<dbReference type="Proteomes" id="UP000316096">
    <property type="component" value="Unassembled WGS sequence"/>
</dbReference>
<evidence type="ECO:0000256" key="1">
    <source>
        <dbReference type="SAM" id="Phobius"/>
    </source>
</evidence>
<comment type="caution">
    <text evidence="2">The sequence shown here is derived from an EMBL/GenBank/DDBJ whole genome shotgun (WGS) entry which is preliminary data.</text>
</comment>
<gene>
    <name evidence="2" type="ORF">FB559_2841</name>
</gene>
<dbReference type="OrthoDB" id="6387906at2"/>
<keyword evidence="1" id="KW-0472">Membrane</keyword>
<dbReference type="Pfam" id="PF10823">
    <property type="entry name" value="DUF2568"/>
    <property type="match status" value="1"/>
</dbReference>
<evidence type="ECO:0000313" key="3">
    <source>
        <dbReference type="Proteomes" id="UP000316096"/>
    </source>
</evidence>
<sequence length="232" mass="24298">MLRFASEIVAWVATPWALAVHSPVLAGAALLLLIGLPTVFATPGDKVAVVVEVPGEVTIGLSVLQLLAAVVAAWAAWPVPVAMLVWVLVGVTIYAELPRWKRLAGGDLTIPGPLRLVNDILAFVVELVALAVFAWWGAATGGGLVLSLVLGIGAPLVAAVVWGIFASPKAQVKLPPYGVAAVQGLVFFVALICLDLLGHRTLAVLFGVVAAANMVIGRLDRDADLWWERRSA</sequence>
<name>A0A543CJH8_9ACTN</name>
<keyword evidence="1" id="KW-0812">Transmembrane</keyword>
<dbReference type="AlphaFoldDB" id="A0A543CJH8"/>
<feature type="transmembrane region" description="Helical" evidence="1">
    <location>
        <begin position="177"/>
        <end position="197"/>
    </location>
</feature>
<dbReference type="EMBL" id="VFOZ01000001">
    <property type="protein sequence ID" value="TQL97262.1"/>
    <property type="molecule type" value="Genomic_DNA"/>
</dbReference>
<reference evidence="2 3" key="1">
    <citation type="submission" date="2019-06" db="EMBL/GenBank/DDBJ databases">
        <title>Sequencing the genomes of 1000 actinobacteria strains.</title>
        <authorList>
            <person name="Klenk H.-P."/>
        </authorList>
    </citation>
    <scope>NUCLEOTIDE SEQUENCE [LARGE SCALE GENOMIC DNA]</scope>
    <source>
        <strain evidence="2 3">DSM 102200</strain>
    </source>
</reference>
<accession>A0A543CJH8</accession>
<keyword evidence="1" id="KW-1133">Transmembrane helix</keyword>
<dbReference type="InterPro" id="IPR021214">
    <property type="entry name" value="DUF2568"/>
</dbReference>
<feature type="transmembrane region" description="Helical" evidence="1">
    <location>
        <begin position="144"/>
        <end position="165"/>
    </location>
</feature>
<feature type="transmembrane region" description="Helical" evidence="1">
    <location>
        <begin position="65"/>
        <end position="95"/>
    </location>
</feature>
<feature type="transmembrane region" description="Helical" evidence="1">
    <location>
        <begin position="116"/>
        <end position="138"/>
    </location>
</feature>